<protein>
    <submittedName>
        <fullName evidence="1">Uncharacterized protein</fullName>
    </submittedName>
</protein>
<sequence length="123" mass="14181">MPPTTSKPVLWNEVADLPEINSHEDHTIYTCHINAWKTEHTKELLQHIKICNDLTTDEHAQVEALIIKFADCFTLSISKVSPVHNATHQLNLPTGTKIPWKVHQQPLFSDKQDYFFSHIDLML</sequence>
<proteinExistence type="predicted"/>
<dbReference type="Proteomes" id="UP000030671">
    <property type="component" value="Unassembled WGS sequence"/>
</dbReference>
<reference evidence="1 2" key="1">
    <citation type="journal article" date="2012" name="New Phytol.">
        <title>Insight into trade-off between wood decay and parasitism from the genome of a fungal forest pathogen.</title>
        <authorList>
            <person name="Olson A."/>
            <person name="Aerts A."/>
            <person name="Asiegbu F."/>
            <person name="Belbahri L."/>
            <person name="Bouzid O."/>
            <person name="Broberg A."/>
            <person name="Canback B."/>
            <person name="Coutinho P.M."/>
            <person name="Cullen D."/>
            <person name="Dalman K."/>
            <person name="Deflorio G."/>
            <person name="van Diepen L.T."/>
            <person name="Dunand C."/>
            <person name="Duplessis S."/>
            <person name="Durling M."/>
            <person name="Gonthier P."/>
            <person name="Grimwood J."/>
            <person name="Fossdal C.G."/>
            <person name="Hansson D."/>
            <person name="Henrissat B."/>
            <person name="Hietala A."/>
            <person name="Himmelstrand K."/>
            <person name="Hoffmeister D."/>
            <person name="Hogberg N."/>
            <person name="James T.Y."/>
            <person name="Karlsson M."/>
            <person name="Kohler A."/>
            <person name="Kues U."/>
            <person name="Lee Y.H."/>
            <person name="Lin Y.C."/>
            <person name="Lind M."/>
            <person name="Lindquist E."/>
            <person name="Lombard V."/>
            <person name="Lucas S."/>
            <person name="Lunden K."/>
            <person name="Morin E."/>
            <person name="Murat C."/>
            <person name="Park J."/>
            <person name="Raffaello T."/>
            <person name="Rouze P."/>
            <person name="Salamov A."/>
            <person name="Schmutz J."/>
            <person name="Solheim H."/>
            <person name="Stahlberg J."/>
            <person name="Velez H."/>
            <person name="de Vries R.P."/>
            <person name="Wiebenga A."/>
            <person name="Woodward S."/>
            <person name="Yakovlev I."/>
            <person name="Garbelotto M."/>
            <person name="Martin F."/>
            <person name="Grigoriev I.V."/>
            <person name="Stenlid J."/>
        </authorList>
    </citation>
    <scope>NUCLEOTIDE SEQUENCE [LARGE SCALE GENOMIC DNA]</scope>
    <source>
        <strain evidence="1 2">TC 32-1</strain>
    </source>
</reference>
<dbReference type="GeneID" id="20670529"/>
<keyword evidence="2" id="KW-1185">Reference proteome</keyword>
<name>W4K891_HETIT</name>
<gene>
    <name evidence="1" type="ORF">HETIRDRAFT_318686</name>
</gene>
<evidence type="ECO:0000313" key="2">
    <source>
        <dbReference type="Proteomes" id="UP000030671"/>
    </source>
</evidence>
<dbReference type="AlphaFoldDB" id="W4K891"/>
<dbReference type="RefSeq" id="XP_009546559.1">
    <property type="nucleotide sequence ID" value="XM_009548264.1"/>
</dbReference>
<dbReference type="KEGG" id="hir:HETIRDRAFT_318686"/>
<dbReference type="HOGENOM" id="CLU_119163_0_1_1"/>
<dbReference type="EMBL" id="KI925458">
    <property type="protein sequence ID" value="ETW81969.1"/>
    <property type="molecule type" value="Genomic_DNA"/>
</dbReference>
<accession>W4K891</accession>
<evidence type="ECO:0000313" key="1">
    <source>
        <dbReference type="EMBL" id="ETW81969.1"/>
    </source>
</evidence>
<organism evidence="1 2">
    <name type="scientific">Heterobasidion irregulare (strain TC 32-1)</name>
    <dbReference type="NCBI Taxonomy" id="747525"/>
    <lineage>
        <taxon>Eukaryota</taxon>
        <taxon>Fungi</taxon>
        <taxon>Dikarya</taxon>
        <taxon>Basidiomycota</taxon>
        <taxon>Agaricomycotina</taxon>
        <taxon>Agaricomycetes</taxon>
        <taxon>Russulales</taxon>
        <taxon>Bondarzewiaceae</taxon>
        <taxon>Heterobasidion</taxon>
        <taxon>Heterobasidion annosum species complex</taxon>
    </lineage>
</organism>
<dbReference type="OrthoDB" id="3363652at2759"/>
<dbReference type="InParanoid" id="W4K891"/>